<sequence length="307" mass="35960">MIYLVIGGAILLAVIMYSKSNNIEAKANRFQREFREYYKETWDVFPTSILTENYINRLDTSLDRTLMERVNTSFRLKHPRMTQYEANLYWRELKRYFMLAGMFKSVEMFNEKIDDLWHALLHYEKEYEDFSNRFIGHKLKHIPHSQPSFKPEERTFFDFCYVQMFTLDTSARKIWGEFFKHDKGSSFLQEYTNLPMQDLKEKYMRSDSSQEAEASFESYVHWSKQEHKHLTPMCVNKYNQTNDASYSYVAYAASDDSDHETTFNEIFKGSHHSPHYGESGYGGDSDGGISNCSSGSSCSSCSSCSSS</sequence>
<reference evidence="1 2" key="1">
    <citation type="submission" date="2018-08" db="EMBL/GenBank/DDBJ databases">
        <title>Bacillus jemisoniae sp. nov., Bacillus chryseoplanitiae sp. nov., Bacillus resnikiae sp. nov., and Bacillus frankliniae sp. nov., isolated from Viking spacecraft and associated surfaces.</title>
        <authorList>
            <person name="Seuylemezian A."/>
            <person name="Vaishampayan P."/>
        </authorList>
    </citation>
    <scope>NUCLEOTIDE SEQUENCE [LARGE SCALE GENOMIC DNA]</scope>
    <source>
        <strain evidence="1 2">JJ-247</strain>
    </source>
</reference>
<evidence type="ECO:0000313" key="1">
    <source>
        <dbReference type="EMBL" id="RID85702.1"/>
    </source>
</evidence>
<gene>
    <name evidence="1" type="ORF">D1970_09135</name>
</gene>
<dbReference type="EMBL" id="QWVT01000015">
    <property type="protein sequence ID" value="RID85702.1"/>
    <property type="molecule type" value="Genomic_DNA"/>
</dbReference>
<dbReference type="Proteomes" id="UP000265816">
    <property type="component" value="Unassembled WGS sequence"/>
</dbReference>
<accession>A0A398B786</accession>
<dbReference type="AlphaFoldDB" id="A0A398B786"/>
<dbReference type="OrthoDB" id="71172at2"/>
<organism evidence="1 2">
    <name type="scientific">Mesobacillus zeae</name>
    <dbReference type="NCBI Taxonomy" id="1917180"/>
    <lineage>
        <taxon>Bacteria</taxon>
        <taxon>Bacillati</taxon>
        <taxon>Bacillota</taxon>
        <taxon>Bacilli</taxon>
        <taxon>Bacillales</taxon>
        <taxon>Bacillaceae</taxon>
        <taxon>Mesobacillus</taxon>
    </lineage>
</organism>
<evidence type="ECO:0000313" key="2">
    <source>
        <dbReference type="Proteomes" id="UP000265816"/>
    </source>
</evidence>
<comment type="caution">
    <text evidence="1">The sequence shown here is derived from an EMBL/GenBank/DDBJ whole genome shotgun (WGS) entry which is preliminary data.</text>
</comment>
<protein>
    <submittedName>
        <fullName evidence="1">Uncharacterized protein</fullName>
    </submittedName>
</protein>
<dbReference type="RefSeq" id="WP_119112555.1">
    <property type="nucleotide sequence ID" value="NZ_CBCSEO010000002.1"/>
</dbReference>
<proteinExistence type="predicted"/>
<name>A0A398B786_9BACI</name>
<keyword evidence="2" id="KW-1185">Reference proteome</keyword>